<dbReference type="SUPFAM" id="SSF53955">
    <property type="entry name" value="Lysozyme-like"/>
    <property type="match status" value="1"/>
</dbReference>
<evidence type="ECO:0000259" key="2">
    <source>
        <dbReference type="PROSITE" id="PS51782"/>
    </source>
</evidence>
<gene>
    <name evidence="3" type="ORF">EVA_03708</name>
</gene>
<feature type="region of interest" description="Disordered" evidence="1">
    <location>
        <begin position="388"/>
        <end position="426"/>
    </location>
</feature>
<dbReference type="InterPro" id="IPR018392">
    <property type="entry name" value="LysM"/>
</dbReference>
<accession>J9H3F3</accession>
<dbReference type="SMART" id="SM00257">
    <property type="entry name" value="LysM"/>
    <property type="match status" value="1"/>
</dbReference>
<dbReference type="GO" id="GO:0008933">
    <property type="term" value="F:peptidoglycan lytic transglycosylase activity"/>
    <property type="evidence" value="ECO:0007669"/>
    <property type="project" value="InterPro"/>
</dbReference>
<name>J9H3F3_9ZZZZ</name>
<comment type="caution">
    <text evidence="3">The sequence shown here is derived from an EMBL/GenBank/DDBJ whole genome shotgun (WGS) entry which is preliminary data.</text>
</comment>
<dbReference type="Gene3D" id="3.10.350.10">
    <property type="entry name" value="LysM domain"/>
    <property type="match status" value="1"/>
</dbReference>
<dbReference type="GO" id="GO:0016020">
    <property type="term" value="C:membrane"/>
    <property type="evidence" value="ECO:0007669"/>
    <property type="project" value="InterPro"/>
</dbReference>
<dbReference type="CDD" id="cd16894">
    <property type="entry name" value="MltD-like"/>
    <property type="match status" value="1"/>
</dbReference>
<sequence length="466" mass="53187">MALNVVSAFNLISMKRIKTLLFTLATGFITATAQTNITEITVHDEQSNRDEVIELPEGMTASCDSLLNEWMAKKYLYPDTSCVNPDVNPSYPVEVFQKRLCRLPVVMEMPYNNVVQKFIDQYSGRLRRSVSYMLGAGNFYVPIFEETLDYYGLPLELKYLPVIESALEPKARSHAGAVGLWQFMLSTAKRYDLKVNSLIDERQDPYKATWAAARYLRDLYKIYGDWSLVIAAYNCGPGTVNKAIHRANGAKDYWTIYPFLPAETRGYVPAFIAANYIMNYYCEHNICPMKTKYPITTDTVMVNKDLHFEQVAALCNIDLEAIRALNPQYRTDLIPGRSEPMVLCLPTENLTAFIDNQDSIYNYRAEELLKRRTTVMVNEDLDTRSVAARRRSNQQERVSSSRSRYSRNASRKNRSKRSRGGKTVTVRQGDTLSEIAKRNGTTVKKLRQLNGIKGNLINTGKKLKVR</sequence>
<reference evidence="3" key="1">
    <citation type="journal article" date="2012" name="PLoS ONE">
        <title>Gene sets for utilization of primary and secondary nutrition supplies in the distal gut of endangered iberian lynx.</title>
        <authorList>
            <person name="Alcaide M."/>
            <person name="Messina E."/>
            <person name="Richter M."/>
            <person name="Bargiela R."/>
            <person name="Peplies J."/>
            <person name="Huws S.A."/>
            <person name="Newbold C.J."/>
            <person name="Golyshin P.N."/>
            <person name="Simon M.A."/>
            <person name="Lopez G."/>
            <person name="Yakimov M.M."/>
            <person name="Ferrer M."/>
        </authorList>
    </citation>
    <scope>NUCLEOTIDE SEQUENCE</scope>
</reference>
<feature type="domain" description="LysM" evidence="2">
    <location>
        <begin position="422"/>
        <end position="465"/>
    </location>
</feature>
<organism evidence="3">
    <name type="scientific">gut metagenome</name>
    <dbReference type="NCBI Taxonomy" id="749906"/>
    <lineage>
        <taxon>unclassified sequences</taxon>
        <taxon>metagenomes</taxon>
        <taxon>organismal metagenomes</taxon>
    </lineage>
</organism>
<dbReference type="AlphaFoldDB" id="J9H3F3"/>
<dbReference type="InterPro" id="IPR036779">
    <property type="entry name" value="LysM_dom_sf"/>
</dbReference>
<dbReference type="CDD" id="cd00118">
    <property type="entry name" value="LysM"/>
    <property type="match status" value="1"/>
</dbReference>
<evidence type="ECO:0000256" key="1">
    <source>
        <dbReference type="SAM" id="MobiDB-lite"/>
    </source>
</evidence>
<dbReference type="PROSITE" id="PS00922">
    <property type="entry name" value="TRANSGLYCOSYLASE"/>
    <property type="match status" value="1"/>
</dbReference>
<proteinExistence type="predicted"/>
<dbReference type="PANTHER" id="PTHR37423">
    <property type="entry name" value="SOLUBLE LYTIC MUREIN TRANSGLYCOSYLASE-RELATED"/>
    <property type="match status" value="1"/>
</dbReference>
<feature type="compositionally biased region" description="Low complexity" evidence="1">
    <location>
        <begin position="395"/>
        <end position="408"/>
    </location>
</feature>
<dbReference type="Pfam" id="PF01464">
    <property type="entry name" value="SLT"/>
    <property type="match status" value="1"/>
</dbReference>
<dbReference type="PANTHER" id="PTHR37423:SF2">
    <property type="entry name" value="MEMBRANE-BOUND LYTIC MUREIN TRANSGLYCOSYLASE C"/>
    <property type="match status" value="1"/>
</dbReference>
<dbReference type="PROSITE" id="PS51782">
    <property type="entry name" value="LYSM"/>
    <property type="match status" value="1"/>
</dbReference>
<dbReference type="InterPro" id="IPR000189">
    <property type="entry name" value="Transglyc_AS"/>
</dbReference>
<dbReference type="EMBL" id="AMCI01000685">
    <property type="protein sequence ID" value="EJX08180.1"/>
    <property type="molecule type" value="Genomic_DNA"/>
</dbReference>
<dbReference type="Pfam" id="PF01476">
    <property type="entry name" value="LysM"/>
    <property type="match status" value="1"/>
</dbReference>
<dbReference type="GO" id="GO:0000270">
    <property type="term" value="P:peptidoglycan metabolic process"/>
    <property type="evidence" value="ECO:0007669"/>
    <property type="project" value="InterPro"/>
</dbReference>
<dbReference type="InterPro" id="IPR008258">
    <property type="entry name" value="Transglycosylase_SLT_dom_1"/>
</dbReference>
<dbReference type="Gene3D" id="1.10.530.10">
    <property type="match status" value="1"/>
</dbReference>
<feature type="compositionally biased region" description="Basic residues" evidence="1">
    <location>
        <begin position="409"/>
        <end position="420"/>
    </location>
</feature>
<evidence type="ECO:0000313" key="3">
    <source>
        <dbReference type="EMBL" id="EJX08180.1"/>
    </source>
</evidence>
<dbReference type="SUPFAM" id="SSF54106">
    <property type="entry name" value="LysM domain"/>
    <property type="match status" value="1"/>
</dbReference>
<protein>
    <submittedName>
        <fullName evidence="3">Membrane-bound lytic murein transglycosylase D</fullName>
    </submittedName>
</protein>
<dbReference type="InterPro" id="IPR023346">
    <property type="entry name" value="Lysozyme-like_dom_sf"/>
</dbReference>